<dbReference type="Pfam" id="PF06027">
    <property type="entry name" value="SLC35F"/>
    <property type="match status" value="1"/>
</dbReference>
<evidence type="ECO:0000256" key="5">
    <source>
        <dbReference type="ARBA" id="ARBA00022989"/>
    </source>
</evidence>
<dbReference type="PANTHER" id="PTHR23051:SF0">
    <property type="entry name" value="SOLUTE CARRIER FAMILY 35 MEMBER F5"/>
    <property type="match status" value="1"/>
</dbReference>
<evidence type="ECO:0000313" key="9">
    <source>
        <dbReference type="EMBL" id="EGG13288.1"/>
    </source>
</evidence>
<feature type="transmembrane region" description="Helical" evidence="8">
    <location>
        <begin position="272"/>
        <end position="291"/>
    </location>
</feature>
<feature type="transmembrane region" description="Helical" evidence="8">
    <location>
        <begin position="303"/>
        <end position="321"/>
    </location>
</feature>
<comment type="subcellular location">
    <subcellularLocation>
        <location evidence="1">Membrane</location>
        <topology evidence="1">Multi-pass membrane protein</topology>
    </subcellularLocation>
</comment>
<dbReference type="OMA" id="FWCKALI"/>
<reference evidence="10" key="1">
    <citation type="journal article" date="2011" name="Genome Res.">
        <title>Phylogeny-wide analysis of social amoeba genomes highlights ancient origins for complex intercellular communication.</title>
        <authorList>
            <person name="Heidel A.J."/>
            <person name="Lawal H.M."/>
            <person name="Felder M."/>
            <person name="Schilde C."/>
            <person name="Helps N.R."/>
            <person name="Tunggal B."/>
            <person name="Rivero F."/>
            <person name="John U."/>
            <person name="Schleicher M."/>
            <person name="Eichinger L."/>
            <person name="Platzer M."/>
            <person name="Noegel A.A."/>
            <person name="Schaap P."/>
            <person name="Gloeckner G."/>
        </authorList>
    </citation>
    <scope>NUCLEOTIDE SEQUENCE [LARGE SCALE GENOMIC DNA]</scope>
    <source>
        <strain evidence="10">SH3</strain>
    </source>
</reference>
<feature type="transmembrane region" description="Helical" evidence="8">
    <location>
        <begin position="328"/>
        <end position="346"/>
    </location>
</feature>
<dbReference type="Proteomes" id="UP000007797">
    <property type="component" value="Unassembled WGS sequence"/>
</dbReference>
<feature type="region of interest" description="Disordered" evidence="7">
    <location>
        <begin position="1"/>
        <end position="52"/>
    </location>
</feature>
<sequence>MSNSSGSSNTYTRLSNNNNNNEIMKEDDDERDNIIITSPIDDDDDDEIGGSPDTIINQNLIQSSSSPINDNNNILSESNNSVVIDSNNDNNDNDNNNNDISRAKQVKRHIIGTICVLIVVFLWVSSSIVIQIIFTDGGFEKPFFLTYYSTSIFSFYLFGYLFQWKKWSNIPFEDNGRHSGKSLHSITHNLLHCNNNNNNTKRRTSLPTSSSSDDTTTTIRNKKRDLVLNINQMDEEEEPGGAMMVEEIIQEEDQIGLSSNIKKNRYKHSMKSICKISLILCPIWFVANYTFNLSLGMTSVSTNTILSTLSGVFSLFLSVLLKVDKFSFEKLAATLISLVGIVMVSYSDIADSSQGDTFIGDLLAITGAAFYGLYCTLMKKMIKDEEELPIPLMFGLLGFFNIILMWPFFLVLNYAQWEVFEWPSGKVFLYLFANGLFGTFISDLIESYSVVLTSPVINTIGLSLTIPLAMLSDFVRGKEFFGWLYVGGSICVIFGFLLANLASKLFEDRLKRIELSIINLFKRPKLQQ</sequence>
<dbReference type="AlphaFoldDB" id="F4QEH5"/>
<evidence type="ECO:0000256" key="4">
    <source>
        <dbReference type="ARBA" id="ARBA00022692"/>
    </source>
</evidence>
<feature type="transmembrane region" description="Helical" evidence="8">
    <location>
        <begin position="483"/>
        <end position="502"/>
    </location>
</feature>
<feature type="compositionally biased region" description="Polar residues" evidence="7">
    <location>
        <begin position="1"/>
        <end position="15"/>
    </location>
</feature>
<feature type="transmembrane region" description="Helical" evidence="8">
    <location>
        <begin position="390"/>
        <end position="415"/>
    </location>
</feature>
<dbReference type="PANTHER" id="PTHR23051">
    <property type="entry name" value="SOLUTE CARRIER FAMILY 35, MEMBER F5"/>
    <property type="match status" value="1"/>
</dbReference>
<keyword evidence="10" id="KW-1185">Reference proteome</keyword>
<evidence type="ECO:0000256" key="2">
    <source>
        <dbReference type="ARBA" id="ARBA00007863"/>
    </source>
</evidence>
<feature type="region of interest" description="Disordered" evidence="7">
    <location>
        <begin position="195"/>
        <end position="217"/>
    </location>
</feature>
<gene>
    <name evidence="9" type="ORF">DFA_11049</name>
</gene>
<feature type="transmembrane region" description="Helical" evidence="8">
    <location>
        <begin position="358"/>
        <end position="378"/>
    </location>
</feature>
<evidence type="ECO:0000256" key="8">
    <source>
        <dbReference type="SAM" id="Phobius"/>
    </source>
</evidence>
<evidence type="ECO:0000256" key="3">
    <source>
        <dbReference type="ARBA" id="ARBA00022448"/>
    </source>
</evidence>
<keyword evidence="6 8" id="KW-0472">Membrane</keyword>
<organism evidence="9 10">
    <name type="scientific">Cavenderia fasciculata</name>
    <name type="common">Slime mold</name>
    <name type="synonym">Dictyostelium fasciculatum</name>
    <dbReference type="NCBI Taxonomy" id="261658"/>
    <lineage>
        <taxon>Eukaryota</taxon>
        <taxon>Amoebozoa</taxon>
        <taxon>Evosea</taxon>
        <taxon>Eumycetozoa</taxon>
        <taxon>Dictyostelia</taxon>
        <taxon>Acytosteliales</taxon>
        <taxon>Cavenderiaceae</taxon>
        <taxon>Cavenderia</taxon>
    </lineage>
</organism>
<feature type="transmembrane region" description="Helical" evidence="8">
    <location>
        <begin position="110"/>
        <end position="133"/>
    </location>
</feature>
<dbReference type="SUPFAM" id="SSF103481">
    <property type="entry name" value="Multidrug resistance efflux transporter EmrE"/>
    <property type="match status" value="1"/>
</dbReference>
<comment type="similarity">
    <text evidence="2">Belongs to the SLC35F solute transporter family.</text>
</comment>
<keyword evidence="5 8" id="KW-1133">Transmembrane helix</keyword>
<keyword evidence="3" id="KW-0813">Transport</keyword>
<dbReference type="GO" id="GO:0022857">
    <property type="term" value="F:transmembrane transporter activity"/>
    <property type="evidence" value="ECO:0007669"/>
    <property type="project" value="InterPro"/>
</dbReference>
<name>F4QEH5_CACFS</name>
<feature type="transmembrane region" description="Helical" evidence="8">
    <location>
        <begin position="145"/>
        <end position="162"/>
    </location>
</feature>
<evidence type="ECO:0008006" key="11">
    <source>
        <dbReference type="Google" id="ProtNLM"/>
    </source>
</evidence>
<evidence type="ECO:0000256" key="6">
    <source>
        <dbReference type="ARBA" id="ARBA00023136"/>
    </source>
</evidence>
<dbReference type="InterPro" id="IPR037185">
    <property type="entry name" value="EmrE-like"/>
</dbReference>
<dbReference type="RefSeq" id="XP_004349987.1">
    <property type="nucleotide sequence ID" value="XM_004349937.1"/>
</dbReference>
<feature type="transmembrane region" description="Helical" evidence="8">
    <location>
        <begin position="452"/>
        <end position="471"/>
    </location>
</feature>
<evidence type="ECO:0000256" key="1">
    <source>
        <dbReference type="ARBA" id="ARBA00004141"/>
    </source>
</evidence>
<dbReference type="InterPro" id="IPR009262">
    <property type="entry name" value="SLC35_F1/F2/F6"/>
</dbReference>
<proteinExistence type="inferred from homology"/>
<keyword evidence="4 8" id="KW-0812">Transmembrane</keyword>
<feature type="transmembrane region" description="Helical" evidence="8">
    <location>
        <begin position="427"/>
        <end position="445"/>
    </location>
</feature>
<dbReference type="EMBL" id="GL883029">
    <property type="protein sequence ID" value="EGG13288.1"/>
    <property type="molecule type" value="Genomic_DNA"/>
</dbReference>
<dbReference type="GeneID" id="14866419"/>
<protein>
    <recommendedName>
        <fullName evidence="11">EamA domain-containing protein</fullName>
    </recommendedName>
</protein>
<evidence type="ECO:0000256" key="7">
    <source>
        <dbReference type="SAM" id="MobiDB-lite"/>
    </source>
</evidence>
<dbReference type="GO" id="GO:0016020">
    <property type="term" value="C:membrane"/>
    <property type="evidence" value="ECO:0007669"/>
    <property type="project" value="UniProtKB-SubCell"/>
</dbReference>
<accession>F4QEH5</accession>
<dbReference type="OrthoDB" id="1436450at2759"/>
<dbReference type="KEGG" id="dfa:DFA_11049"/>
<evidence type="ECO:0000313" key="10">
    <source>
        <dbReference type="Proteomes" id="UP000007797"/>
    </source>
</evidence>